<reference evidence="2 3" key="1">
    <citation type="submission" date="2014-04" db="EMBL/GenBank/DDBJ databases">
        <authorList>
            <consortium name="International Citrus Genome Consortium"/>
            <person name="Gmitter F."/>
            <person name="Chen C."/>
            <person name="Farmerie W."/>
            <person name="Harkins T."/>
            <person name="Desany B."/>
            <person name="Mohiuddin M."/>
            <person name="Kodira C."/>
            <person name="Borodovsky M."/>
            <person name="Lomsadze A."/>
            <person name="Burns P."/>
            <person name="Jenkins J."/>
            <person name="Prochnik S."/>
            <person name="Shu S."/>
            <person name="Chapman J."/>
            <person name="Pitluck S."/>
            <person name="Schmutz J."/>
            <person name="Rokhsar D."/>
        </authorList>
    </citation>
    <scope>NUCLEOTIDE SEQUENCE</scope>
</reference>
<accession>A0A067D7K2</accession>
<dbReference type="EMBL" id="KK790406">
    <property type="protein sequence ID" value="KDO37530.1"/>
    <property type="molecule type" value="Genomic_DNA"/>
</dbReference>
<dbReference type="AlphaFoldDB" id="A0A067D7K2"/>
<name>A0A067D7K2_CITSI</name>
<evidence type="ECO:0000313" key="3">
    <source>
        <dbReference type="Proteomes" id="UP000027120"/>
    </source>
</evidence>
<sequence length="84" mass="9576">MSQSTTTNHTTPIGHDLTSQPTTMLPTTQTERIRHKPSPQDVLQTRSDSTQTQLDQIRHKPSHRDVILTHDEQLTATETSRCSW</sequence>
<organism evidence="2 3">
    <name type="scientific">Citrus sinensis</name>
    <name type="common">Sweet orange</name>
    <name type="synonym">Citrus aurantium var. sinensis</name>
    <dbReference type="NCBI Taxonomy" id="2711"/>
    <lineage>
        <taxon>Eukaryota</taxon>
        <taxon>Viridiplantae</taxon>
        <taxon>Streptophyta</taxon>
        <taxon>Embryophyta</taxon>
        <taxon>Tracheophyta</taxon>
        <taxon>Spermatophyta</taxon>
        <taxon>Magnoliopsida</taxon>
        <taxon>eudicotyledons</taxon>
        <taxon>Gunneridae</taxon>
        <taxon>Pentapetalae</taxon>
        <taxon>rosids</taxon>
        <taxon>malvids</taxon>
        <taxon>Sapindales</taxon>
        <taxon>Rutaceae</taxon>
        <taxon>Aurantioideae</taxon>
        <taxon>Citrus</taxon>
    </lineage>
</organism>
<gene>
    <name evidence="2" type="ORF">CISIN_1g034758mg</name>
</gene>
<feature type="compositionally biased region" description="Polar residues" evidence="1">
    <location>
        <begin position="1"/>
        <end position="30"/>
    </location>
</feature>
<protein>
    <submittedName>
        <fullName evidence="2">Uncharacterized protein</fullName>
    </submittedName>
</protein>
<evidence type="ECO:0000256" key="1">
    <source>
        <dbReference type="SAM" id="MobiDB-lite"/>
    </source>
</evidence>
<feature type="region of interest" description="Disordered" evidence="1">
    <location>
        <begin position="1"/>
        <end position="61"/>
    </location>
</feature>
<feature type="compositionally biased region" description="Polar residues" evidence="1">
    <location>
        <begin position="41"/>
        <end position="55"/>
    </location>
</feature>
<keyword evidence="3" id="KW-1185">Reference proteome</keyword>
<dbReference type="Proteomes" id="UP000027120">
    <property type="component" value="Unassembled WGS sequence"/>
</dbReference>
<evidence type="ECO:0000313" key="2">
    <source>
        <dbReference type="EMBL" id="KDO37530.1"/>
    </source>
</evidence>
<proteinExistence type="predicted"/>